<sequence length="224" mass="25313">MILNVLEKKQVSKNIFSLILEKPKGFIFYPGQYLDVELPVDDPNGSTRAFTISSSPTENSLMVTTKKGISPFKKFMENIKPGETVSTSHPAGTFTLDETEKAVFIAGGIGITPFRSMIKYVLDQQLKTPIILIYLNSVNNFPFKNELDNWQNKLPNLKIHYVNTTVQGKLDKGKLKIILHTKYLILNTIFYLAGPPGMVDDVEKILLKIEVDPINIRTDRFDGY</sequence>
<keyword evidence="4" id="KW-0479">Metal-binding</keyword>
<dbReference type="SUPFAM" id="SSF63380">
    <property type="entry name" value="Riboflavin synthase domain-like"/>
    <property type="match status" value="1"/>
</dbReference>
<dbReference type="Pfam" id="PF00175">
    <property type="entry name" value="NAD_binding_1"/>
    <property type="match status" value="1"/>
</dbReference>
<evidence type="ECO:0000256" key="1">
    <source>
        <dbReference type="ARBA" id="ARBA00001974"/>
    </source>
</evidence>
<dbReference type="PANTHER" id="PTHR47354:SF6">
    <property type="entry name" value="NADH OXIDOREDUCTASE HCR"/>
    <property type="match status" value="1"/>
</dbReference>
<dbReference type="InterPro" id="IPR017938">
    <property type="entry name" value="Riboflavin_synthase-like_b-brl"/>
</dbReference>
<dbReference type="PROSITE" id="PS51384">
    <property type="entry name" value="FAD_FR"/>
    <property type="match status" value="1"/>
</dbReference>
<dbReference type="GO" id="GO:0051537">
    <property type="term" value="F:2 iron, 2 sulfur cluster binding"/>
    <property type="evidence" value="ECO:0007669"/>
    <property type="project" value="UniProtKB-KW"/>
</dbReference>
<keyword evidence="7" id="KW-0408">Iron</keyword>
<name>A0A1F5JDC5_9BACT</name>
<dbReference type="Proteomes" id="UP000177042">
    <property type="component" value="Unassembled WGS sequence"/>
</dbReference>
<keyword evidence="3" id="KW-0001">2Fe-2S</keyword>
<evidence type="ECO:0000256" key="7">
    <source>
        <dbReference type="ARBA" id="ARBA00023004"/>
    </source>
</evidence>
<keyword evidence="6" id="KW-0560">Oxidoreductase</keyword>
<evidence type="ECO:0000256" key="2">
    <source>
        <dbReference type="ARBA" id="ARBA00022630"/>
    </source>
</evidence>
<evidence type="ECO:0000256" key="4">
    <source>
        <dbReference type="ARBA" id="ARBA00022723"/>
    </source>
</evidence>
<evidence type="ECO:0000256" key="5">
    <source>
        <dbReference type="ARBA" id="ARBA00022827"/>
    </source>
</evidence>
<reference evidence="10 11" key="1">
    <citation type="journal article" date="2016" name="Nat. Commun.">
        <title>Thousands of microbial genomes shed light on interconnected biogeochemical processes in an aquifer system.</title>
        <authorList>
            <person name="Anantharaman K."/>
            <person name="Brown C.T."/>
            <person name="Hug L.A."/>
            <person name="Sharon I."/>
            <person name="Castelle C.J."/>
            <person name="Probst A.J."/>
            <person name="Thomas B.C."/>
            <person name="Singh A."/>
            <person name="Wilkins M.J."/>
            <person name="Karaoz U."/>
            <person name="Brodie E.L."/>
            <person name="Williams K.H."/>
            <person name="Hubbard S.S."/>
            <person name="Banfield J.F."/>
        </authorList>
    </citation>
    <scope>NUCLEOTIDE SEQUENCE [LARGE SCALE GENOMIC DNA]</scope>
</reference>
<dbReference type="AlphaFoldDB" id="A0A1F5JDC5"/>
<evidence type="ECO:0000313" key="10">
    <source>
        <dbReference type="EMBL" id="OGE26636.1"/>
    </source>
</evidence>
<evidence type="ECO:0000256" key="6">
    <source>
        <dbReference type="ARBA" id="ARBA00023002"/>
    </source>
</evidence>
<dbReference type="PANTHER" id="PTHR47354">
    <property type="entry name" value="NADH OXIDOREDUCTASE HCR"/>
    <property type="match status" value="1"/>
</dbReference>
<evidence type="ECO:0000313" key="11">
    <source>
        <dbReference type="Proteomes" id="UP000177042"/>
    </source>
</evidence>
<keyword evidence="2" id="KW-0285">Flavoprotein</keyword>
<dbReference type="GO" id="GO:0016491">
    <property type="term" value="F:oxidoreductase activity"/>
    <property type="evidence" value="ECO:0007669"/>
    <property type="project" value="UniProtKB-KW"/>
</dbReference>
<keyword evidence="8" id="KW-0411">Iron-sulfur</keyword>
<protein>
    <recommendedName>
        <fullName evidence="9">FAD-binding FR-type domain-containing protein</fullName>
    </recommendedName>
</protein>
<dbReference type="Gene3D" id="2.40.30.10">
    <property type="entry name" value="Translation factors"/>
    <property type="match status" value="1"/>
</dbReference>
<dbReference type="EMBL" id="MFCX01000006">
    <property type="protein sequence ID" value="OGE26636.1"/>
    <property type="molecule type" value="Genomic_DNA"/>
</dbReference>
<comment type="cofactor">
    <cofactor evidence="1">
        <name>FAD</name>
        <dbReference type="ChEBI" id="CHEBI:57692"/>
    </cofactor>
</comment>
<dbReference type="PRINTS" id="PR00410">
    <property type="entry name" value="PHEHYDRXLASE"/>
</dbReference>
<feature type="domain" description="FAD-binding FR-type" evidence="9">
    <location>
        <begin position="1"/>
        <end position="97"/>
    </location>
</feature>
<dbReference type="Gene3D" id="3.40.50.80">
    <property type="entry name" value="Nucleotide-binding domain of ferredoxin-NADP reductase (FNR) module"/>
    <property type="match status" value="1"/>
</dbReference>
<dbReference type="InterPro" id="IPR017927">
    <property type="entry name" value="FAD-bd_FR_type"/>
</dbReference>
<dbReference type="InterPro" id="IPR050415">
    <property type="entry name" value="MRET"/>
</dbReference>
<keyword evidence="5" id="KW-0274">FAD</keyword>
<accession>A0A1F5JDC5</accession>
<dbReference type="InterPro" id="IPR008333">
    <property type="entry name" value="Cbr1-like_FAD-bd_dom"/>
</dbReference>
<organism evidence="10 11">
    <name type="scientific">Candidatus Daviesbacteria bacterium RIFCSPHIGHO2_02_FULL_39_12</name>
    <dbReference type="NCBI Taxonomy" id="1797770"/>
    <lineage>
        <taxon>Bacteria</taxon>
        <taxon>Candidatus Daviesiibacteriota</taxon>
    </lineage>
</organism>
<dbReference type="Pfam" id="PF00970">
    <property type="entry name" value="FAD_binding_6"/>
    <property type="match status" value="1"/>
</dbReference>
<dbReference type="GO" id="GO:0046872">
    <property type="term" value="F:metal ion binding"/>
    <property type="evidence" value="ECO:0007669"/>
    <property type="project" value="UniProtKB-KW"/>
</dbReference>
<gene>
    <name evidence="10" type="ORF">A3C26_04570</name>
</gene>
<evidence type="ECO:0000256" key="3">
    <source>
        <dbReference type="ARBA" id="ARBA00022714"/>
    </source>
</evidence>
<comment type="caution">
    <text evidence="10">The sequence shown here is derived from an EMBL/GenBank/DDBJ whole genome shotgun (WGS) entry which is preliminary data.</text>
</comment>
<dbReference type="SUPFAM" id="SSF52343">
    <property type="entry name" value="Ferredoxin reductase-like, C-terminal NADP-linked domain"/>
    <property type="match status" value="1"/>
</dbReference>
<evidence type="ECO:0000259" key="9">
    <source>
        <dbReference type="PROSITE" id="PS51384"/>
    </source>
</evidence>
<proteinExistence type="predicted"/>
<dbReference type="InterPro" id="IPR001433">
    <property type="entry name" value="OxRdtase_FAD/NAD-bd"/>
</dbReference>
<dbReference type="CDD" id="cd00322">
    <property type="entry name" value="FNR_like"/>
    <property type="match status" value="1"/>
</dbReference>
<dbReference type="InterPro" id="IPR039261">
    <property type="entry name" value="FNR_nucleotide-bd"/>
</dbReference>
<evidence type="ECO:0000256" key="8">
    <source>
        <dbReference type="ARBA" id="ARBA00023014"/>
    </source>
</evidence>